<comment type="caution">
    <text evidence="2">The sequence shown here is derived from an EMBL/GenBank/DDBJ whole genome shotgun (WGS) entry which is preliminary data.</text>
</comment>
<dbReference type="Proteomes" id="UP000579153">
    <property type="component" value="Unassembled WGS sequence"/>
</dbReference>
<keyword evidence="1" id="KW-0812">Transmembrane</keyword>
<gene>
    <name evidence="2" type="ORF">HD596_002838</name>
</gene>
<organism evidence="2 3">
    <name type="scientific">Nonomuraea jabiensis</name>
    <dbReference type="NCBI Taxonomy" id="882448"/>
    <lineage>
        <taxon>Bacteria</taxon>
        <taxon>Bacillati</taxon>
        <taxon>Actinomycetota</taxon>
        <taxon>Actinomycetes</taxon>
        <taxon>Streptosporangiales</taxon>
        <taxon>Streptosporangiaceae</taxon>
        <taxon>Nonomuraea</taxon>
    </lineage>
</organism>
<dbReference type="EMBL" id="JACHMB010000001">
    <property type="protein sequence ID" value="MBB5776082.1"/>
    <property type="molecule type" value="Genomic_DNA"/>
</dbReference>
<accession>A0A7W9L9Z4</accession>
<sequence>MASSGSIFLGPAGYLQIPLYRQIWLLTPLIIAFAWLWACLWSFTTVISYLSVQAYARAAVA</sequence>
<proteinExistence type="predicted"/>
<dbReference type="RefSeq" id="WP_185069663.1">
    <property type="nucleotide sequence ID" value="NZ_JACHMB010000001.1"/>
</dbReference>
<keyword evidence="3" id="KW-1185">Reference proteome</keyword>
<feature type="transmembrane region" description="Helical" evidence="1">
    <location>
        <begin position="23"/>
        <end position="50"/>
    </location>
</feature>
<keyword evidence="1" id="KW-0472">Membrane</keyword>
<evidence type="ECO:0000313" key="3">
    <source>
        <dbReference type="Proteomes" id="UP000579153"/>
    </source>
</evidence>
<evidence type="ECO:0000256" key="1">
    <source>
        <dbReference type="SAM" id="Phobius"/>
    </source>
</evidence>
<name>A0A7W9L9Z4_9ACTN</name>
<protein>
    <submittedName>
        <fullName evidence="2">Uncharacterized protein</fullName>
    </submittedName>
</protein>
<keyword evidence="1" id="KW-1133">Transmembrane helix</keyword>
<evidence type="ECO:0000313" key="2">
    <source>
        <dbReference type="EMBL" id="MBB5776082.1"/>
    </source>
</evidence>
<reference evidence="2 3" key="1">
    <citation type="submission" date="2020-08" db="EMBL/GenBank/DDBJ databases">
        <title>Sequencing the genomes of 1000 actinobacteria strains.</title>
        <authorList>
            <person name="Klenk H.-P."/>
        </authorList>
    </citation>
    <scope>NUCLEOTIDE SEQUENCE [LARGE SCALE GENOMIC DNA]</scope>
    <source>
        <strain evidence="2 3">DSM 45507</strain>
    </source>
</reference>
<dbReference type="AlphaFoldDB" id="A0A7W9L9Z4"/>